<dbReference type="CDD" id="cd00201">
    <property type="entry name" value="WW"/>
    <property type="match status" value="2"/>
</dbReference>
<evidence type="ECO:0000256" key="5">
    <source>
        <dbReference type="ARBA" id="ARBA00023242"/>
    </source>
</evidence>
<evidence type="ECO:0000256" key="1">
    <source>
        <dbReference type="ARBA" id="ARBA00004123"/>
    </source>
</evidence>
<dbReference type="EMBL" id="KL363213">
    <property type="protein sequence ID" value="KFD53772.1"/>
    <property type="molecule type" value="Genomic_DNA"/>
</dbReference>
<dbReference type="FunFam" id="2.20.70.10:FF:000012">
    <property type="entry name" value="transcriptional coactivator YAP1 isoform X2"/>
    <property type="match status" value="1"/>
</dbReference>
<sequence>MALYGEYPQGSGGGDSQVPMVQHQRSRSNVVIRSNVDLDQALNDHFRKSIECLGSPSVARSGHNLSVASSWREKNLPDTFFKPSKQGSHSPVAHSRVGSDSSGCHTVSSPCSVLSACATGPPSRGNATANASAAGLGPNVQHARAHSSPATLQNGQLTFASSYGVQHSATIPYGRDRNFEIDADEAPLPPGWEMGCAENGQPYFINHIEKTTTWEDPRKRVAKPDVNLPPLPTGWEEKVTPQGERYFVNHNDETTSWFDPRIPQELQRPYVAAQRGGGDGQRFIDDLPSRATSECLEEVACRLQATVCQQQQQQQANLKSPSFCPSTEQRVQELIQERQQYRSRQQEILKQGLLGDCCNNAIGTRFNTESYSINMVDNTEYHSRQKSCDSGVGMTLSSGCFSQPQTPENFLASDIELNISGIDLNSIMDVDPSIQELNPQDMEQYLSGNMR</sequence>
<comment type="subcellular location">
    <subcellularLocation>
        <location evidence="2">Cytoplasm</location>
    </subcellularLocation>
    <subcellularLocation>
        <location evidence="1">Nucleus</location>
    </subcellularLocation>
</comment>
<dbReference type="InterPro" id="IPR001202">
    <property type="entry name" value="WW_dom"/>
</dbReference>
<accession>A0A085NQ21</accession>
<dbReference type="PROSITE" id="PS50020">
    <property type="entry name" value="WW_DOMAIN_2"/>
    <property type="match status" value="2"/>
</dbReference>
<evidence type="ECO:0000313" key="9">
    <source>
        <dbReference type="EMBL" id="KFD53772.1"/>
    </source>
</evidence>
<evidence type="ECO:0000313" key="10">
    <source>
        <dbReference type="EMBL" id="KFD71567.1"/>
    </source>
</evidence>
<dbReference type="Gene3D" id="2.20.70.10">
    <property type="match status" value="2"/>
</dbReference>
<feature type="domain" description="WW" evidence="8">
    <location>
        <begin position="186"/>
        <end position="219"/>
    </location>
</feature>
<keyword evidence="6" id="KW-0175">Coiled coil</keyword>
<dbReference type="PROSITE" id="PS01159">
    <property type="entry name" value="WW_DOMAIN_1"/>
    <property type="match status" value="2"/>
</dbReference>
<evidence type="ECO:0000256" key="2">
    <source>
        <dbReference type="ARBA" id="ARBA00004496"/>
    </source>
</evidence>
<dbReference type="Proteomes" id="UP000030764">
    <property type="component" value="Unassembled WGS sequence"/>
</dbReference>
<dbReference type="SMART" id="SM00456">
    <property type="entry name" value="WW"/>
    <property type="match status" value="2"/>
</dbReference>
<evidence type="ECO:0000259" key="8">
    <source>
        <dbReference type="PROSITE" id="PS50020"/>
    </source>
</evidence>
<feature type="region of interest" description="Disordered" evidence="7">
    <location>
        <begin position="1"/>
        <end position="23"/>
    </location>
</feature>
<evidence type="ECO:0000256" key="7">
    <source>
        <dbReference type="SAM" id="MobiDB-lite"/>
    </source>
</evidence>
<keyword evidence="11" id="KW-1185">Reference proteome</keyword>
<evidence type="ECO:0000256" key="6">
    <source>
        <dbReference type="SAM" id="Coils"/>
    </source>
</evidence>
<evidence type="ECO:0000256" key="4">
    <source>
        <dbReference type="ARBA" id="ARBA00023159"/>
    </source>
</evidence>
<keyword evidence="4" id="KW-0010">Activator</keyword>
<dbReference type="InterPro" id="IPR051583">
    <property type="entry name" value="YAP1"/>
</dbReference>
<dbReference type="GO" id="GO:0035329">
    <property type="term" value="P:hippo signaling"/>
    <property type="evidence" value="ECO:0007669"/>
    <property type="project" value="TreeGrafter"/>
</dbReference>
<organism evidence="10">
    <name type="scientific">Trichuris suis</name>
    <name type="common">pig whipworm</name>
    <dbReference type="NCBI Taxonomy" id="68888"/>
    <lineage>
        <taxon>Eukaryota</taxon>
        <taxon>Metazoa</taxon>
        <taxon>Ecdysozoa</taxon>
        <taxon>Nematoda</taxon>
        <taxon>Enoplea</taxon>
        <taxon>Dorylaimia</taxon>
        <taxon>Trichinellida</taxon>
        <taxon>Trichuridae</taxon>
        <taxon>Trichuris</taxon>
    </lineage>
</organism>
<proteinExistence type="predicted"/>
<evidence type="ECO:0000313" key="11">
    <source>
        <dbReference type="Proteomes" id="UP000030764"/>
    </source>
</evidence>
<dbReference type="InterPro" id="IPR036020">
    <property type="entry name" value="WW_dom_sf"/>
</dbReference>
<dbReference type="EMBL" id="KL367481">
    <property type="protein sequence ID" value="KFD71567.1"/>
    <property type="molecule type" value="Genomic_DNA"/>
</dbReference>
<dbReference type="SUPFAM" id="SSF51045">
    <property type="entry name" value="WW domain"/>
    <property type="match status" value="2"/>
</dbReference>
<feature type="coiled-coil region" evidence="6">
    <location>
        <begin position="324"/>
        <end position="351"/>
    </location>
</feature>
<reference evidence="10 11" key="1">
    <citation type="journal article" date="2014" name="Nat. Genet.">
        <title>Genome and transcriptome of the porcine whipworm Trichuris suis.</title>
        <authorList>
            <person name="Jex A.R."/>
            <person name="Nejsum P."/>
            <person name="Schwarz E.M."/>
            <person name="Hu L."/>
            <person name="Young N.D."/>
            <person name="Hall R.S."/>
            <person name="Korhonen P.K."/>
            <person name="Liao S."/>
            <person name="Thamsborg S."/>
            <person name="Xia J."/>
            <person name="Xu P."/>
            <person name="Wang S."/>
            <person name="Scheerlinck J.P."/>
            <person name="Hofmann A."/>
            <person name="Sternberg P.W."/>
            <person name="Wang J."/>
            <person name="Gasser R.B."/>
        </authorList>
    </citation>
    <scope>NUCLEOTIDE SEQUENCE [LARGE SCALE GENOMIC DNA]</scope>
    <source>
        <strain evidence="10">DCEP-RM93F</strain>
        <strain evidence="9">DCEP-RM93M</strain>
    </source>
</reference>
<name>A0A085NQ21_9BILA</name>
<dbReference type="PANTHER" id="PTHR17616:SF8">
    <property type="entry name" value="TRANSCRIPTIONAL COACTIVATOR YORKIE"/>
    <property type="match status" value="1"/>
</dbReference>
<dbReference type="AlphaFoldDB" id="A0A085NQ21"/>
<protein>
    <recommendedName>
        <fullName evidence="8">WW domain-containing protein</fullName>
    </recommendedName>
</protein>
<dbReference type="GO" id="GO:0005737">
    <property type="term" value="C:cytoplasm"/>
    <property type="evidence" value="ECO:0007669"/>
    <property type="project" value="UniProtKB-SubCell"/>
</dbReference>
<dbReference type="Proteomes" id="UP000030758">
    <property type="component" value="Unassembled WGS sequence"/>
</dbReference>
<keyword evidence="5" id="KW-0539">Nucleus</keyword>
<keyword evidence="3" id="KW-0963">Cytoplasm</keyword>
<dbReference type="GO" id="GO:0045944">
    <property type="term" value="P:positive regulation of transcription by RNA polymerase II"/>
    <property type="evidence" value="ECO:0007669"/>
    <property type="project" value="TreeGrafter"/>
</dbReference>
<gene>
    <name evidence="9" type="ORF">M513_05278</name>
    <name evidence="10" type="ORF">M514_05278</name>
</gene>
<dbReference type="PANTHER" id="PTHR17616">
    <property type="entry name" value="YES-ASSOCIATED PROTEIN YAP1 FAMILY MEMBER"/>
    <property type="match status" value="1"/>
</dbReference>
<dbReference type="Pfam" id="PF00397">
    <property type="entry name" value="WW"/>
    <property type="match status" value="2"/>
</dbReference>
<dbReference type="GO" id="GO:0003713">
    <property type="term" value="F:transcription coactivator activity"/>
    <property type="evidence" value="ECO:0007669"/>
    <property type="project" value="TreeGrafter"/>
</dbReference>
<feature type="domain" description="WW" evidence="8">
    <location>
        <begin position="229"/>
        <end position="262"/>
    </location>
</feature>
<evidence type="ECO:0000256" key="3">
    <source>
        <dbReference type="ARBA" id="ARBA00022490"/>
    </source>
</evidence>
<dbReference type="GO" id="GO:0005634">
    <property type="term" value="C:nucleus"/>
    <property type="evidence" value="ECO:0007669"/>
    <property type="project" value="UniProtKB-SubCell"/>
</dbReference>